<evidence type="ECO:0000256" key="1">
    <source>
        <dbReference type="SAM" id="MobiDB-lite"/>
    </source>
</evidence>
<protein>
    <submittedName>
        <fullName evidence="2">Uncharacterized protein</fullName>
    </submittedName>
</protein>
<gene>
    <name evidence="2" type="ORF">CYMTET_36426</name>
</gene>
<name>A0AAE0CFZ1_9CHLO</name>
<evidence type="ECO:0000313" key="3">
    <source>
        <dbReference type="Proteomes" id="UP001190700"/>
    </source>
</evidence>
<proteinExistence type="predicted"/>
<evidence type="ECO:0000313" key="2">
    <source>
        <dbReference type="EMBL" id="KAK3254357.1"/>
    </source>
</evidence>
<comment type="caution">
    <text evidence="2">The sequence shown here is derived from an EMBL/GenBank/DDBJ whole genome shotgun (WGS) entry which is preliminary data.</text>
</comment>
<dbReference type="AlphaFoldDB" id="A0AAE0CFZ1"/>
<reference evidence="2 3" key="1">
    <citation type="journal article" date="2015" name="Genome Biol. Evol.">
        <title>Comparative Genomics of a Bacterivorous Green Alga Reveals Evolutionary Causalities and Consequences of Phago-Mixotrophic Mode of Nutrition.</title>
        <authorList>
            <person name="Burns J.A."/>
            <person name="Paasch A."/>
            <person name="Narechania A."/>
            <person name="Kim E."/>
        </authorList>
    </citation>
    <scope>NUCLEOTIDE SEQUENCE [LARGE SCALE GENOMIC DNA]</scope>
    <source>
        <strain evidence="2 3">PLY_AMNH</strain>
    </source>
</reference>
<organism evidence="2 3">
    <name type="scientific">Cymbomonas tetramitiformis</name>
    <dbReference type="NCBI Taxonomy" id="36881"/>
    <lineage>
        <taxon>Eukaryota</taxon>
        <taxon>Viridiplantae</taxon>
        <taxon>Chlorophyta</taxon>
        <taxon>Pyramimonadophyceae</taxon>
        <taxon>Pyramimonadales</taxon>
        <taxon>Pyramimonadaceae</taxon>
        <taxon>Cymbomonas</taxon>
    </lineage>
</organism>
<dbReference type="EMBL" id="LGRX02023691">
    <property type="protein sequence ID" value="KAK3254357.1"/>
    <property type="molecule type" value="Genomic_DNA"/>
</dbReference>
<accession>A0AAE0CFZ1</accession>
<keyword evidence="3" id="KW-1185">Reference proteome</keyword>
<feature type="region of interest" description="Disordered" evidence="1">
    <location>
        <begin position="1"/>
        <end position="27"/>
    </location>
</feature>
<sequence length="235" mass="25658">MRANGSTGVRDGHGTGPTGLRDGHGTASTDARMAMARLARKPTRRAATLAGCADAMARRPSEGGWTAMVIGFHGCATAMARLPRMRDGHGNGPRRMPLAMARLHRMRWRHAMLPRMTRAARPNGCATAMARLPRDARQPWHGFHGMRDGHGTASTGCATAMARLPRDARRPWHGFHGISHNGTRERLTRMRELTRSYDHRGLGRSGGGGGGDIWTTLAYQWLRHCGICACDALRV</sequence>
<dbReference type="Proteomes" id="UP001190700">
    <property type="component" value="Unassembled WGS sequence"/>
</dbReference>